<organism evidence="2 3">
    <name type="scientific">Ensete ventricosum</name>
    <name type="common">Abyssinian banana</name>
    <name type="synonym">Musa ensete</name>
    <dbReference type="NCBI Taxonomy" id="4639"/>
    <lineage>
        <taxon>Eukaryota</taxon>
        <taxon>Viridiplantae</taxon>
        <taxon>Streptophyta</taxon>
        <taxon>Embryophyta</taxon>
        <taxon>Tracheophyta</taxon>
        <taxon>Spermatophyta</taxon>
        <taxon>Magnoliopsida</taxon>
        <taxon>Liliopsida</taxon>
        <taxon>Zingiberales</taxon>
        <taxon>Musaceae</taxon>
        <taxon>Ensete</taxon>
    </lineage>
</organism>
<feature type="region of interest" description="Disordered" evidence="1">
    <location>
        <begin position="88"/>
        <end position="115"/>
    </location>
</feature>
<feature type="region of interest" description="Disordered" evidence="1">
    <location>
        <begin position="1"/>
        <end position="42"/>
    </location>
</feature>
<protein>
    <submittedName>
        <fullName evidence="2">Uncharacterized protein</fullName>
    </submittedName>
</protein>
<sequence length="147" mass="15907">MGGLCSKRSAVDKSPSDSTLNSSGFRDQPMPNQSRNKMQGVLAYSVAGDTMEKRLQEQTFSVTEGMSVPAGDLHAASAEATKPQLLRAFSQKSRSTKSKPSDPGKSGTAKASSSSDKINCSIFFPMILILLMPLRKKDKYLKSLLRC</sequence>
<comment type="caution">
    <text evidence="2">The sequence shown here is derived from an EMBL/GenBank/DDBJ whole genome shotgun (WGS) entry which is preliminary data.</text>
</comment>
<dbReference type="AlphaFoldDB" id="A0A426YZ61"/>
<evidence type="ECO:0000313" key="2">
    <source>
        <dbReference type="EMBL" id="RRT56995.1"/>
    </source>
</evidence>
<reference evidence="2 3" key="1">
    <citation type="journal article" date="2014" name="Agronomy (Basel)">
        <title>A Draft Genome Sequence for Ensete ventricosum, the Drought-Tolerant Tree Against Hunger.</title>
        <authorList>
            <person name="Harrison J."/>
            <person name="Moore K.A."/>
            <person name="Paszkiewicz K."/>
            <person name="Jones T."/>
            <person name="Grant M."/>
            <person name="Ambacheew D."/>
            <person name="Muzemil S."/>
            <person name="Studholme D.J."/>
        </authorList>
    </citation>
    <scope>NUCLEOTIDE SEQUENCE [LARGE SCALE GENOMIC DNA]</scope>
</reference>
<feature type="compositionally biased region" description="Polar residues" evidence="1">
    <location>
        <begin position="16"/>
        <end position="37"/>
    </location>
</feature>
<evidence type="ECO:0000313" key="3">
    <source>
        <dbReference type="Proteomes" id="UP000287651"/>
    </source>
</evidence>
<name>A0A426YZ61_ENSVE</name>
<feature type="compositionally biased region" description="Low complexity" evidence="1">
    <location>
        <begin position="104"/>
        <end position="115"/>
    </location>
</feature>
<gene>
    <name evidence="2" type="ORF">B296_00037206</name>
</gene>
<dbReference type="EMBL" id="AMZH03009375">
    <property type="protein sequence ID" value="RRT56995.1"/>
    <property type="molecule type" value="Genomic_DNA"/>
</dbReference>
<proteinExistence type="predicted"/>
<evidence type="ECO:0000256" key="1">
    <source>
        <dbReference type="SAM" id="MobiDB-lite"/>
    </source>
</evidence>
<accession>A0A426YZ61</accession>
<dbReference type="Proteomes" id="UP000287651">
    <property type="component" value="Unassembled WGS sequence"/>
</dbReference>